<dbReference type="Proteomes" id="UP000550707">
    <property type="component" value="Unassembled WGS sequence"/>
</dbReference>
<name>A0A7J8C8V5_MOLMO</name>
<accession>A0A7J8C8V5</accession>
<gene>
    <name evidence="1" type="ORF">HJG59_009914</name>
</gene>
<comment type="caution">
    <text evidence="1">The sequence shown here is derived from an EMBL/GenBank/DDBJ whole genome shotgun (WGS) entry which is preliminary data.</text>
</comment>
<dbReference type="AlphaFoldDB" id="A0A7J8C8V5"/>
<dbReference type="EMBL" id="JACASF010000021">
    <property type="protein sequence ID" value="KAF6407256.1"/>
    <property type="molecule type" value="Genomic_DNA"/>
</dbReference>
<reference evidence="1 2" key="1">
    <citation type="journal article" date="2020" name="Nature">
        <title>Six reference-quality genomes reveal evolution of bat adaptations.</title>
        <authorList>
            <person name="Jebb D."/>
            <person name="Huang Z."/>
            <person name="Pippel M."/>
            <person name="Hughes G.M."/>
            <person name="Lavrichenko K."/>
            <person name="Devanna P."/>
            <person name="Winkler S."/>
            <person name="Jermiin L.S."/>
            <person name="Skirmuntt E.C."/>
            <person name="Katzourakis A."/>
            <person name="Burkitt-Gray L."/>
            <person name="Ray D.A."/>
            <person name="Sullivan K.A.M."/>
            <person name="Roscito J.G."/>
            <person name="Kirilenko B.M."/>
            <person name="Davalos L.M."/>
            <person name="Corthals A.P."/>
            <person name="Power M.L."/>
            <person name="Jones G."/>
            <person name="Ransome R.D."/>
            <person name="Dechmann D.K.N."/>
            <person name="Locatelli A.G."/>
            <person name="Puechmaille S.J."/>
            <person name="Fedrigo O."/>
            <person name="Jarvis E.D."/>
            <person name="Hiller M."/>
            <person name="Vernes S.C."/>
            <person name="Myers E.W."/>
            <person name="Teeling E.C."/>
        </authorList>
    </citation>
    <scope>NUCLEOTIDE SEQUENCE [LARGE SCALE GENOMIC DNA]</scope>
    <source>
        <strain evidence="1">MMolMol1</strain>
        <tissue evidence="1">Muscle</tissue>
    </source>
</reference>
<evidence type="ECO:0000313" key="1">
    <source>
        <dbReference type="EMBL" id="KAF6407256.1"/>
    </source>
</evidence>
<proteinExistence type="predicted"/>
<organism evidence="1 2">
    <name type="scientific">Molossus molossus</name>
    <name type="common">Pallas' mastiff bat</name>
    <name type="synonym">Vespertilio molossus</name>
    <dbReference type="NCBI Taxonomy" id="27622"/>
    <lineage>
        <taxon>Eukaryota</taxon>
        <taxon>Metazoa</taxon>
        <taxon>Chordata</taxon>
        <taxon>Craniata</taxon>
        <taxon>Vertebrata</taxon>
        <taxon>Euteleostomi</taxon>
        <taxon>Mammalia</taxon>
        <taxon>Eutheria</taxon>
        <taxon>Laurasiatheria</taxon>
        <taxon>Chiroptera</taxon>
        <taxon>Yangochiroptera</taxon>
        <taxon>Molossidae</taxon>
        <taxon>Molossus</taxon>
    </lineage>
</organism>
<sequence length="101" mass="11639">MFSLIFLERDRNIDVRKKHPSAQPPLGIKLTTQGITGDEGYAASVTVGVLEDYRIYTTLLWTHLLDLIYSPHQHRLSAMESLYSWADVMYVPGQREAWKQC</sequence>
<protein>
    <submittedName>
        <fullName evidence="1">Uncharacterized protein</fullName>
    </submittedName>
</protein>
<evidence type="ECO:0000313" key="2">
    <source>
        <dbReference type="Proteomes" id="UP000550707"/>
    </source>
</evidence>
<keyword evidence="2" id="KW-1185">Reference proteome</keyword>